<keyword evidence="12" id="KW-0807">Transducer</keyword>
<keyword evidence="4 15" id="KW-0812">Transmembrane</keyword>
<dbReference type="SMART" id="SM00369">
    <property type="entry name" value="LRR_TYP"/>
    <property type="match status" value="3"/>
</dbReference>
<evidence type="ECO:0000259" key="20">
    <source>
        <dbReference type="PROSITE" id="PS50835"/>
    </source>
</evidence>
<accession>A0A9P0CTP8</accession>
<feature type="transmembrane region" description="Helical" evidence="15">
    <location>
        <begin position="888"/>
        <end position="910"/>
    </location>
</feature>
<evidence type="ECO:0000256" key="9">
    <source>
        <dbReference type="ARBA" id="ARBA00023136"/>
    </source>
</evidence>
<dbReference type="InterPro" id="IPR017981">
    <property type="entry name" value="GPCR_2-like_7TM"/>
</dbReference>
<dbReference type="InterPro" id="IPR058808">
    <property type="entry name" value="GAIN_ADGRA2/3"/>
</dbReference>
<dbReference type="SUPFAM" id="SSF48726">
    <property type="entry name" value="Immunoglobulin"/>
    <property type="match status" value="1"/>
</dbReference>
<comment type="subcellular location">
    <subcellularLocation>
        <location evidence="1">Membrane</location>
        <topology evidence="1">Multi-pass membrane protein</topology>
    </subcellularLocation>
</comment>
<dbReference type="InterPro" id="IPR000832">
    <property type="entry name" value="GPCR_2_secretin-like"/>
</dbReference>
<dbReference type="InterPro" id="IPR000203">
    <property type="entry name" value="GPS"/>
</dbReference>
<sequence length="1492" mass="168606">MKWRFIYTLSIKMLILKLFLCIVIMVYSAFGGEEKCPTKCICKKSDPNEGFLKMTCGETVKVYHLDELDLLNLASELIQLNLSGNGLNSFLPKVELIVLQKLDISRNQLTELKAHQFNEVPNLKRLDLSQNNIKHIDLLAFDKLRHLERLKLNQNQISAIILGTFAPLENIKQLDISSNPLVCDCSLLWLHDWIQRQSVKLLSNPKCTSPSTFKGRPLRKLKIGDDIHCKSPAGSSGLPFIELRPDEDQVVFEGDSLTVQCNAPSISDSLEDPLHSGIQWSWLDFDPKLHFSDIRIENEMLGSAGRISSILVVPKLTKNHTGIWNCQYLSMHGNHSKGITIVVISDKTKYCPITITKNNKGSYNWPRAIANFTVTMPCESLNLNYDVTYQKASYTCTETGDWSYLNTSMCSYISDTTKILEQFSMVDTSIEESAKHFRNYTINKSIFQDVVDLFYAVSTIENYIKYAPKEHVGTIAAILMDSANNLMNLQRVYLRQTDLEYNTSWKLINATERIAVVLNPSNFHKNNLAIEVFPVEKDTFRGLTCTLYTNPTNKKDSLFSCAPSHQQDASSYQGRTADASVTIPESLFQQLKQKENLTSNAYDILVAIHSTSKLFSIDSGRYGKEDVTSAVVGVQLVDFMVRNLSDPVYIMLRTPFTQLYEVTPFLPVWWDPSLNNGTGSWSSEGCNFSHVIQDHLVFSCDNFGYYGLLQDITSLELEQSGARFKLSHPAIYVGVLILFTSFLIAILTYLLCYVTIQIPKKTKHSLINTWISISLLSFFYVFGIYQTEDVRVCQIVGMILHYFTLCSLLWMCVGVNCMYKRLSKNDIIGLQDDDLPLDYPIQKPILGLYLVGWGIGLIVCGLSAAININEYASSSHCFLKSGPALSALYIPCAILVIVLVIFFLLIHCAIYNLDSNGHLSEGTQATEHVDLDLLEPNFPNGETRSVRSISTKTGSSEIEDPEHAPSAQLKAYIIFLFIYIMTWLSGAFATESPFNLLSFEEDLFSITFAVLATTLSAFTLFFYCVARNDVRTHWVILARWLRRKRMFQLRSRNVSDTPPSIPPIQVQPLPVLPISNLVENQIISRSTSRTSSHSKSNSRNSNLLKGAVDLNESFSDHQGAKINNVNLVVLHRAQYRTSIIPNIIENPTNADVFYNPHQSTVARKFFKRQKRNMIKRNNLAKPPRDINSDTASVFSEPQLKIKNHSDQNIFGTNSKVNNTNIHVEHKHKTQQKNPNIFSDSVEDFDSTEDIPVDNLVIHAEMLRKKELLRGKFKKKQNTMEVQMSSRQDNNMRSMAQQCTLGYSSETISDSLLDKTSPDKTLLPNQESFTTTETSEAVASIRRENSPLSILTDNDINYCQINDLNSRDDYYQKSSKTPSTIQATNCDFSVIDSSSLGGKSTPIIYDNPQTLRLGTGDGQSRASSLSVSDLDELYQQIRRGPQSKSFRYISSHVSPCLSDSEINLFINDGRHRTNNLRSHDEFDRLSDDVETRV</sequence>
<dbReference type="PROSITE" id="PS50261">
    <property type="entry name" value="G_PROTEIN_RECEP_F2_4"/>
    <property type="match status" value="1"/>
</dbReference>
<evidence type="ECO:0000259" key="17">
    <source>
        <dbReference type="PROSITE" id="PS50221"/>
    </source>
</evidence>
<dbReference type="Pfam" id="PF26588">
    <property type="entry name" value="GAIN_ADGRA3"/>
    <property type="match status" value="1"/>
</dbReference>
<evidence type="ECO:0000256" key="2">
    <source>
        <dbReference type="ARBA" id="ARBA00007343"/>
    </source>
</evidence>
<dbReference type="PROSITE" id="PS50221">
    <property type="entry name" value="GAIN_B"/>
    <property type="match status" value="1"/>
</dbReference>
<evidence type="ECO:0000256" key="6">
    <source>
        <dbReference type="ARBA" id="ARBA00022737"/>
    </source>
</evidence>
<dbReference type="Gene3D" id="2.60.220.50">
    <property type="match status" value="1"/>
</dbReference>
<evidence type="ECO:0000256" key="7">
    <source>
        <dbReference type="ARBA" id="ARBA00022989"/>
    </source>
</evidence>
<feature type="transmembrane region" description="Helical" evidence="15">
    <location>
        <begin position="1003"/>
        <end position="1026"/>
    </location>
</feature>
<feature type="region of interest" description="Disordered" evidence="14">
    <location>
        <begin position="1316"/>
        <end position="1336"/>
    </location>
</feature>
<name>A0A9P0CTP8_9CUCU</name>
<evidence type="ECO:0000256" key="16">
    <source>
        <dbReference type="SAM" id="SignalP"/>
    </source>
</evidence>
<proteinExistence type="inferred from homology"/>
<dbReference type="GO" id="GO:0005886">
    <property type="term" value="C:plasma membrane"/>
    <property type="evidence" value="ECO:0007669"/>
    <property type="project" value="TreeGrafter"/>
</dbReference>
<dbReference type="InterPro" id="IPR046338">
    <property type="entry name" value="GAIN_dom_sf"/>
</dbReference>
<keyword evidence="10" id="KW-1015">Disulfide bond</keyword>
<keyword evidence="11" id="KW-0675">Receptor</keyword>
<dbReference type="InterPro" id="IPR001611">
    <property type="entry name" value="Leu-rich_rpt"/>
</dbReference>
<evidence type="ECO:0000256" key="15">
    <source>
        <dbReference type="SAM" id="Phobius"/>
    </source>
</evidence>
<dbReference type="InterPro" id="IPR032675">
    <property type="entry name" value="LRR_dom_sf"/>
</dbReference>
<organism evidence="21 22">
    <name type="scientific">Psylliodes chrysocephalus</name>
    <dbReference type="NCBI Taxonomy" id="3402493"/>
    <lineage>
        <taxon>Eukaryota</taxon>
        <taxon>Metazoa</taxon>
        <taxon>Ecdysozoa</taxon>
        <taxon>Arthropoda</taxon>
        <taxon>Hexapoda</taxon>
        <taxon>Insecta</taxon>
        <taxon>Pterygota</taxon>
        <taxon>Neoptera</taxon>
        <taxon>Endopterygota</taxon>
        <taxon>Coleoptera</taxon>
        <taxon>Polyphaga</taxon>
        <taxon>Cucujiformia</taxon>
        <taxon>Chrysomeloidea</taxon>
        <taxon>Chrysomelidae</taxon>
        <taxon>Galerucinae</taxon>
        <taxon>Alticini</taxon>
        <taxon>Psylliodes</taxon>
    </lineage>
</organism>
<comment type="similarity">
    <text evidence="2">Belongs to the G-protein coupled receptor 2 family. Adhesion G-protein coupled receptor (ADGR) subfamily.</text>
</comment>
<dbReference type="GO" id="GO:0004930">
    <property type="term" value="F:G protein-coupled receptor activity"/>
    <property type="evidence" value="ECO:0007669"/>
    <property type="project" value="UniProtKB-KW"/>
</dbReference>
<evidence type="ECO:0000313" key="21">
    <source>
        <dbReference type="EMBL" id="CAH1109242.1"/>
    </source>
</evidence>
<dbReference type="InterPro" id="IPR051963">
    <property type="entry name" value="Adhesion_GPCR_A"/>
</dbReference>
<evidence type="ECO:0000256" key="14">
    <source>
        <dbReference type="SAM" id="MobiDB-lite"/>
    </source>
</evidence>
<dbReference type="InterPro" id="IPR003599">
    <property type="entry name" value="Ig_sub"/>
</dbReference>
<keyword evidence="13" id="KW-0393">Immunoglobulin domain</keyword>
<evidence type="ECO:0000256" key="1">
    <source>
        <dbReference type="ARBA" id="ARBA00004141"/>
    </source>
</evidence>
<reference evidence="21" key="1">
    <citation type="submission" date="2022-01" db="EMBL/GenBank/DDBJ databases">
        <authorList>
            <person name="King R."/>
        </authorList>
    </citation>
    <scope>NUCLEOTIDE SEQUENCE</scope>
</reference>
<dbReference type="SUPFAM" id="SSF111418">
    <property type="entry name" value="Hormone receptor domain"/>
    <property type="match status" value="1"/>
</dbReference>
<dbReference type="PROSITE" id="PS51450">
    <property type="entry name" value="LRR"/>
    <property type="match status" value="1"/>
</dbReference>
<evidence type="ECO:0000256" key="4">
    <source>
        <dbReference type="ARBA" id="ARBA00022692"/>
    </source>
</evidence>
<dbReference type="InterPro" id="IPR036445">
    <property type="entry name" value="GPCR_2_extracell_dom_sf"/>
</dbReference>
<feature type="domain" description="Ig-like" evidence="20">
    <location>
        <begin position="239"/>
        <end position="327"/>
    </location>
</feature>
<dbReference type="PROSITE" id="PS50227">
    <property type="entry name" value="G_PROTEIN_RECEP_F2_3"/>
    <property type="match status" value="1"/>
</dbReference>
<feature type="compositionally biased region" description="Polar residues" evidence="14">
    <location>
        <begin position="1322"/>
        <end position="1336"/>
    </location>
</feature>
<feature type="domain" description="GAIN-B" evidence="17">
    <location>
        <begin position="559"/>
        <end position="716"/>
    </location>
</feature>
<dbReference type="Pfam" id="PF00002">
    <property type="entry name" value="7tm_2"/>
    <property type="match status" value="1"/>
</dbReference>
<dbReference type="PROSITE" id="PS50835">
    <property type="entry name" value="IG_LIKE"/>
    <property type="match status" value="1"/>
</dbReference>
<gene>
    <name evidence="21" type="ORF">PSYICH_LOCUS10297</name>
</gene>
<feature type="transmembrane region" description="Helical" evidence="15">
    <location>
        <begin position="730"/>
        <end position="754"/>
    </location>
</feature>
<dbReference type="InterPro" id="IPR007110">
    <property type="entry name" value="Ig-like_dom"/>
</dbReference>
<feature type="domain" description="G-protein coupled receptors family 2 profile 1" evidence="18">
    <location>
        <begin position="325"/>
        <end position="414"/>
    </location>
</feature>
<dbReference type="PANTHER" id="PTHR45930">
    <property type="entry name" value="G-PROTEIN COUPLED RECEPTOR 124-LIKE PROTEIN"/>
    <property type="match status" value="1"/>
</dbReference>
<dbReference type="InterPro" id="IPR000483">
    <property type="entry name" value="Cys-rich_flank_reg_C"/>
</dbReference>
<dbReference type="PANTHER" id="PTHR45930:SF4">
    <property type="entry name" value="ADHESION G PROTEIN-COUPLED RECEPTOR A3"/>
    <property type="match status" value="1"/>
</dbReference>
<dbReference type="Pfam" id="PF13855">
    <property type="entry name" value="LRR_8"/>
    <property type="match status" value="1"/>
</dbReference>
<dbReference type="SUPFAM" id="SSF52058">
    <property type="entry name" value="L domain-like"/>
    <property type="match status" value="1"/>
</dbReference>
<keyword evidence="6" id="KW-0677">Repeat</keyword>
<feature type="transmembrane region" description="Helical" evidence="15">
    <location>
        <begin position="766"/>
        <end position="787"/>
    </location>
</feature>
<feature type="transmembrane region" description="Helical" evidence="15">
    <location>
        <begin position="799"/>
        <end position="819"/>
    </location>
</feature>
<feature type="domain" description="G-protein coupled receptors family 2 profile 2" evidence="19">
    <location>
        <begin position="727"/>
        <end position="1027"/>
    </location>
</feature>
<feature type="transmembrane region" description="Helical" evidence="15">
    <location>
        <begin position="846"/>
        <end position="868"/>
    </location>
</feature>
<keyword evidence="22" id="KW-1185">Reference proteome</keyword>
<dbReference type="GO" id="GO:0007166">
    <property type="term" value="P:cell surface receptor signaling pathway"/>
    <property type="evidence" value="ECO:0007669"/>
    <property type="project" value="InterPro"/>
</dbReference>
<dbReference type="Pfam" id="PF01825">
    <property type="entry name" value="GPS"/>
    <property type="match status" value="1"/>
</dbReference>
<dbReference type="Gene3D" id="1.20.1070.10">
    <property type="entry name" value="Rhodopsin 7-helix transmembrane proteins"/>
    <property type="match status" value="1"/>
</dbReference>
<dbReference type="Gene3D" id="2.60.40.10">
    <property type="entry name" value="Immunoglobulins"/>
    <property type="match status" value="1"/>
</dbReference>
<evidence type="ECO:0008006" key="23">
    <source>
        <dbReference type="Google" id="ProtNLM"/>
    </source>
</evidence>
<dbReference type="InterPro" id="IPR013783">
    <property type="entry name" value="Ig-like_fold"/>
</dbReference>
<evidence type="ECO:0000256" key="3">
    <source>
        <dbReference type="ARBA" id="ARBA00022614"/>
    </source>
</evidence>
<dbReference type="SMART" id="SM00082">
    <property type="entry name" value="LRRCT"/>
    <property type="match status" value="1"/>
</dbReference>
<dbReference type="EMBL" id="OV651816">
    <property type="protein sequence ID" value="CAH1109242.1"/>
    <property type="molecule type" value="Genomic_DNA"/>
</dbReference>
<evidence type="ECO:0000256" key="11">
    <source>
        <dbReference type="ARBA" id="ARBA00023170"/>
    </source>
</evidence>
<evidence type="ECO:0000259" key="19">
    <source>
        <dbReference type="PROSITE" id="PS50261"/>
    </source>
</evidence>
<feature type="transmembrane region" description="Helical" evidence="15">
    <location>
        <begin position="971"/>
        <end position="991"/>
    </location>
</feature>
<feature type="chain" id="PRO_5040109955" description="Adhesion G protein-coupled receptor A3" evidence="16">
    <location>
        <begin position="29"/>
        <end position="1492"/>
    </location>
</feature>
<feature type="signal peptide" evidence="16">
    <location>
        <begin position="1"/>
        <end position="28"/>
    </location>
</feature>
<dbReference type="Gene3D" id="4.10.1240.10">
    <property type="entry name" value="GPCR, family 2, extracellular hormone receptor domain"/>
    <property type="match status" value="1"/>
</dbReference>
<evidence type="ECO:0000256" key="8">
    <source>
        <dbReference type="ARBA" id="ARBA00023040"/>
    </source>
</evidence>
<dbReference type="InterPro" id="IPR036179">
    <property type="entry name" value="Ig-like_dom_sf"/>
</dbReference>
<evidence type="ECO:0000256" key="5">
    <source>
        <dbReference type="ARBA" id="ARBA00022729"/>
    </source>
</evidence>
<protein>
    <recommendedName>
        <fullName evidence="23">Adhesion G protein-coupled receptor A3</fullName>
    </recommendedName>
</protein>
<keyword evidence="5 16" id="KW-0732">Signal</keyword>
<evidence type="ECO:0000256" key="12">
    <source>
        <dbReference type="ARBA" id="ARBA00023224"/>
    </source>
</evidence>
<evidence type="ECO:0000256" key="10">
    <source>
        <dbReference type="ARBA" id="ARBA00023157"/>
    </source>
</evidence>
<keyword evidence="7 15" id="KW-1133">Transmembrane helix</keyword>
<evidence type="ECO:0000313" key="22">
    <source>
        <dbReference type="Proteomes" id="UP001153636"/>
    </source>
</evidence>
<dbReference type="SMART" id="SM00409">
    <property type="entry name" value="IG"/>
    <property type="match status" value="1"/>
</dbReference>
<keyword evidence="9 15" id="KW-0472">Membrane</keyword>
<dbReference type="InterPro" id="IPR057244">
    <property type="entry name" value="GAIN_B"/>
</dbReference>
<evidence type="ECO:0000259" key="18">
    <source>
        <dbReference type="PROSITE" id="PS50227"/>
    </source>
</evidence>
<dbReference type="InterPro" id="IPR003591">
    <property type="entry name" value="Leu-rich_rpt_typical-subtyp"/>
</dbReference>
<dbReference type="InterPro" id="IPR001879">
    <property type="entry name" value="GPCR_2_extracellular_dom"/>
</dbReference>
<evidence type="ECO:0000256" key="13">
    <source>
        <dbReference type="ARBA" id="ARBA00023319"/>
    </source>
</evidence>
<keyword evidence="8" id="KW-0297">G-protein coupled receptor</keyword>
<keyword evidence="3" id="KW-0433">Leucine-rich repeat</keyword>
<dbReference type="Proteomes" id="UP001153636">
    <property type="component" value="Chromosome 4"/>
</dbReference>
<dbReference type="OrthoDB" id="10031018at2759"/>
<dbReference type="Gene3D" id="3.80.10.10">
    <property type="entry name" value="Ribonuclease Inhibitor"/>
    <property type="match status" value="1"/>
</dbReference>